<evidence type="ECO:0000313" key="1">
    <source>
        <dbReference type="EMBL" id="SCQ24071.1"/>
    </source>
</evidence>
<dbReference type="InterPro" id="IPR011322">
    <property type="entry name" value="N-reg_PII-like_a/b"/>
</dbReference>
<protein>
    <submittedName>
        <fullName evidence="1">Uncharacterized protein</fullName>
    </submittedName>
</protein>
<dbReference type="RefSeq" id="WP_074450175.1">
    <property type="nucleotide sequence ID" value="NZ_CAUSRC010000084.1"/>
</dbReference>
<organism evidence="1 2">
    <name type="scientific">Tannerella forsythia</name>
    <name type="common">Bacteroides forsythus</name>
    <dbReference type="NCBI Taxonomy" id="28112"/>
    <lineage>
        <taxon>Bacteria</taxon>
        <taxon>Pseudomonadati</taxon>
        <taxon>Bacteroidota</taxon>
        <taxon>Bacteroidia</taxon>
        <taxon>Bacteroidales</taxon>
        <taxon>Tannerellaceae</taxon>
        <taxon>Tannerella</taxon>
    </lineage>
</organism>
<dbReference type="InterPro" id="IPR015867">
    <property type="entry name" value="N-reg_PII/ATP_PRibTrfase_C"/>
</dbReference>
<proteinExistence type="predicted"/>
<reference evidence="1 2" key="1">
    <citation type="submission" date="2016-09" db="EMBL/GenBank/DDBJ databases">
        <authorList>
            <person name="Capua I."/>
            <person name="De Benedictis P."/>
            <person name="Joannis T."/>
            <person name="Lombin L.H."/>
            <person name="Cattoli G."/>
        </authorList>
    </citation>
    <scope>NUCLEOTIDE SEQUENCE [LARGE SCALE GENOMIC DNA]</scope>
    <source>
        <strain evidence="1 2">UB20</strain>
    </source>
</reference>
<dbReference type="OrthoDB" id="5517163at2"/>
<dbReference type="AlphaFoldDB" id="A0A1D3UVM6"/>
<dbReference type="EMBL" id="FMMM01000078">
    <property type="protein sequence ID" value="SCQ24071.1"/>
    <property type="molecule type" value="Genomic_DNA"/>
</dbReference>
<accession>A0A1D3UVM6</accession>
<name>A0A1D3UVM6_TANFO</name>
<dbReference type="NCBIfam" id="NF045581">
    <property type="entry name" value="PG0541_fam"/>
    <property type="match status" value="1"/>
</dbReference>
<dbReference type="Proteomes" id="UP000182057">
    <property type="component" value="Unassembled WGS sequence"/>
</dbReference>
<dbReference type="Pfam" id="PF00543">
    <property type="entry name" value="P-II"/>
    <property type="match status" value="1"/>
</dbReference>
<gene>
    <name evidence="1" type="ORF">TFUB20_02275</name>
</gene>
<dbReference type="GO" id="GO:0006808">
    <property type="term" value="P:regulation of nitrogen utilization"/>
    <property type="evidence" value="ECO:0007669"/>
    <property type="project" value="InterPro"/>
</dbReference>
<sequence length="97" mass="10921">MKSVLITFDQAHFEQIMVVLNRLNCRGYTRIEQVQGRGSDKGEPHLGSHAWPAMNSAILSVVDDDRVAPLLEALRAIDARSPRLGLRAFVWHVEQTI</sequence>
<evidence type="ECO:0000313" key="2">
    <source>
        <dbReference type="Proteomes" id="UP000182057"/>
    </source>
</evidence>
<dbReference type="SUPFAM" id="SSF54913">
    <property type="entry name" value="GlnB-like"/>
    <property type="match status" value="1"/>
</dbReference>
<dbReference type="GO" id="GO:0030234">
    <property type="term" value="F:enzyme regulator activity"/>
    <property type="evidence" value="ECO:0007669"/>
    <property type="project" value="InterPro"/>
</dbReference>
<dbReference type="InterPro" id="IPR002187">
    <property type="entry name" value="N-reg_PII"/>
</dbReference>
<dbReference type="Gene3D" id="3.30.70.120">
    <property type="match status" value="1"/>
</dbReference>